<organism evidence="2 3">
    <name type="scientific">Pristionchus pacificus</name>
    <name type="common">Parasitic nematode worm</name>
    <dbReference type="NCBI Taxonomy" id="54126"/>
    <lineage>
        <taxon>Eukaryota</taxon>
        <taxon>Metazoa</taxon>
        <taxon>Ecdysozoa</taxon>
        <taxon>Nematoda</taxon>
        <taxon>Chromadorea</taxon>
        <taxon>Rhabditida</taxon>
        <taxon>Rhabditina</taxon>
        <taxon>Diplogasteromorpha</taxon>
        <taxon>Diplogasteroidea</taxon>
        <taxon>Neodiplogasteridae</taxon>
        <taxon>Pristionchus</taxon>
    </lineage>
</organism>
<feature type="compositionally biased region" description="Basic and acidic residues" evidence="1">
    <location>
        <begin position="70"/>
        <end position="82"/>
    </location>
</feature>
<accession>A0A2A6CHJ8</accession>
<evidence type="ECO:0000313" key="2">
    <source>
        <dbReference type="EnsemblMetazoa" id="PPA38070.1"/>
    </source>
</evidence>
<feature type="compositionally biased region" description="Basic and acidic residues" evidence="1">
    <location>
        <begin position="1"/>
        <end position="10"/>
    </location>
</feature>
<reference evidence="2" key="2">
    <citation type="submission" date="2022-06" db="UniProtKB">
        <authorList>
            <consortium name="EnsemblMetazoa"/>
        </authorList>
    </citation>
    <scope>IDENTIFICATION</scope>
    <source>
        <strain evidence="2">PS312</strain>
    </source>
</reference>
<name>A0A2A6CHJ8_PRIPA</name>
<keyword evidence="3" id="KW-1185">Reference proteome</keyword>
<evidence type="ECO:0000256" key="1">
    <source>
        <dbReference type="SAM" id="MobiDB-lite"/>
    </source>
</evidence>
<evidence type="ECO:0000313" key="3">
    <source>
        <dbReference type="Proteomes" id="UP000005239"/>
    </source>
</evidence>
<dbReference type="AlphaFoldDB" id="A0A2A6CHJ8"/>
<protein>
    <submittedName>
        <fullName evidence="2">Uncharacterized protein</fullName>
    </submittedName>
</protein>
<reference evidence="3" key="1">
    <citation type="journal article" date="2008" name="Nat. Genet.">
        <title>The Pristionchus pacificus genome provides a unique perspective on nematode lifestyle and parasitism.</title>
        <authorList>
            <person name="Dieterich C."/>
            <person name="Clifton S.W."/>
            <person name="Schuster L.N."/>
            <person name="Chinwalla A."/>
            <person name="Delehaunty K."/>
            <person name="Dinkelacker I."/>
            <person name="Fulton L."/>
            <person name="Fulton R."/>
            <person name="Godfrey J."/>
            <person name="Minx P."/>
            <person name="Mitreva M."/>
            <person name="Roeseler W."/>
            <person name="Tian H."/>
            <person name="Witte H."/>
            <person name="Yang S.P."/>
            <person name="Wilson R.K."/>
            <person name="Sommer R.J."/>
        </authorList>
    </citation>
    <scope>NUCLEOTIDE SEQUENCE [LARGE SCALE GENOMIC DNA]</scope>
    <source>
        <strain evidence="3">PS312</strain>
    </source>
</reference>
<accession>A0A8R1UQQ7</accession>
<feature type="region of interest" description="Disordered" evidence="1">
    <location>
        <begin position="1"/>
        <end position="124"/>
    </location>
</feature>
<gene>
    <name evidence="2" type="primary">WBGene00276439</name>
</gene>
<proteinExistence type="predicted"/>
<dbReference type="Proteomes" id="UP000005239">
    <property type="component" value="Unassembled WGS sequence"/>
</dbReference>
<feature type="compositionally biased region" description="Low complexity" evidence="1">
    <location>
        <begin position="29"/>
        <end position="39"/>
    </location>
</feature>
<dbReference type="EnsemblMetazoa" id="PPA38070.1">
    <property type="protein sequence ID" value="PPA38070.1"/>
    <property type="gene ID" value="WBGene00276439"/>
</dbReference>
<feature type="compositionally biased region" description="Basic residues" evidence="1">
    <location>
        <begin position="18"/>
        <end position="28"/>
    </location>
</feature>
<sequence length="211" mass="23411">MEDTGRDPQRSRGNGGGKLHKQKTHWKKASGSGDDSSAAFGHSERRARRNEESGWATMRRVNQEDASTGRIREGDNRKDSKHNQHSRNSRPAQFARRRLASAEGGVDNQEEIQESQAHEESSGAHCKIEEVIVSNEELKKLLVGKVEAEAKERIADDPVCWIRSNLHLAQALWIPGNGTMTSDTISGSASTIPMHEVTQQRRLQAGSTLRP</sequence>